<dbReference type="OMA" id="ESACYAK"/>
<organism evidence="9 10">
    <name type="scientific">Nannospalax galili</name>
    <name type="common">Northern Israeli blind subterranean mole rat</name>
    <name type="synonym">Spalax galili</name>
    <dbReference type="NCBI Taxonomy" id="1026970"/>
    <lineage>
        <taxon>Eukaryota</taxon>
        <taxon>Metazoa</taxon>
        <taxon>Chordata</taxon>
        <taxon>Craniata</taxon>
        <taxon>Vertebrata</taxon>
        <taxon>Euteleostomi</taxon>
        <taxon>Mammalia</taxon>
        <taxon>Eutheria</taxon>
        <taxon>Euarchontoglires</taxon>
        <taxon>Glires</taxon>
        <taxon>Rodentia</taxon>
        <taxon>Myomorpha</taxon>
        <taxon>Muroidea</taxon>
        <taxon>Spalacidae</taxon>
        <taxon>Spalacinae</taxon>
        <taxon>Nannospalax</taxon>
    </lineage>
</organism>
<keyword evidence="3" id="KW-0964">Secreted</keyword>
<evidence type="ECO:0000256" key="3">
    <source>
        <dbReference type="ARBA" id="ARBA00022525"/>
    </source>
</evidence>
<dbReference type="CDD" id="cd23571">
    <property type="entry name" value="TFP_LU_ECD_PINLYP_rpt1"/>
    <property type="match status" value="1"/>
</dbReference>
<evidence type="ECO:0000313" key="9">
    <source>
        <dbReference type="Ensembl" id="ENSNGAP00000009693.1"/>
    </source>
</evidence>
<evidence type="ECO:0000259" key="7">
    <source>
        <dbReference type="Pfam" id="PF00021"/>
    </source>
</evidence>
<gene>
    <name evidence="9" type="primary">Pinlyp</name>
</gene>
<keyword evidence="5" id="KW-1015">Disulfide bond</keyword>
<reference evidence="9" key="2">
    <citation type="submission" date="2025-09" db="UniProtKB">
        <authorList>
            <consortium name="Ensembl"/>
        </authorList>
    </citation>
    <scope>IDENTIFICATION</scope>
</reference>
<keyword evidence="4 6" id="KW-0732">Signal</keyword>
<comment type="subcellular location">
    <subcellularLocation>
        <location evidence="1">Secreted</location>
    </subcellularLocation>
</comment>
<evidence type="ECO:0000256" key="2">
    <source>
        <dbReference type="ARBA" id="ARBA00006570"/>
    </source>
</evidence>
<evidence type="ECO:0000259" key="8">
    <source>
        <dbReference type="Pfam" id="PF02988"/>
    </source>
</evidence>
<dbReference type="Ensembl" id="ENSNGAT00000015209.1">
    <property type="protein sequence ID" value="ENSNGAP00000009693.1"/>
    <property type="gene ID" value="ENSNGAG00000012310.1"/>
</dbReference>
<dbReference type="InterPro" id="IPR045860">
    <property type="entry name" value="Snake_toxin-like_sf"/>
</dbReference>
<dbReference type="GO" id="GO:0004859">
    <property type="term" value="F:phospholipase inhibitor activity"/>
    <property type="evidence" value="ECO:0007669"/>
    <property type="project" value="InterPro"/>
</dbReference>
<dbReference type="InterPro" id="IPR004126">
    <property type="entry name" value="PLipase_A2_inh_N"/>
</dbReference>
<evidence type="ECO:0000256" key="4">
    <source>
        <dbReference type="ARBA" id="ARBA00022729"/>
    </source>
</evidence>
<dbReference type="Pfam" id="PF02988">
    <property type="entry name" value="PLA2_inh"/>
    <property type="match status" value="1"/>
</dbReference>
<proteinExistence type="inferred from homology"/>
<feature type="chain" id="PRO_5034864949" evidence="6">
    <location>
        <begin position="27"/>
        <end position="212"/>
    </location>
</feature>
<comment type="similarity">
    <text evidence="2">Belongs to the CNF-like-inhibitor family.</text>
</comment>
<dbReference type="CDD" id="cd23572">
    <property type="entry name" value="TFP_LU_ECD_PINLYP_rpt2"/>
    <property type="match status" value="1"/>
</dbReference>
<sequence>MMPSRRQRTFLLAFTLLCTLWGLGYPLRCEVCRSDGQKCSGKLKTCDSDKDTCVIMVGESSTKGHKSVGTIKTCMKSKDCFSGIVSTTMSAHDYMVSNTHCCQTDACNTGSLPPPPNNRTENGLVCPSCVAPFRDSCSGSQLARCVGSESHCVYLSGNVHAGIIKPKFATRGCATESVCNTKAGAEVPSITYEYYLNRADCLPAPRPAGRGE</sequence>
<evidence type="ECO:0000256" key="5">
    <source>
        <dbReference type="ARBA" id="ARBA00023157"/>
    </source>
</evidence>
<dbReference type="GO" id="GO:0005576">
    <property type="term" value="C:extracellular region"/>
    <property type="evidence" value="ECO:0007669"/>
    <property type="project" value="UniProtKB-SubCell"/>
</dbReference>
<dbReference type="PANTHER" id="PTHR20914">
    <property type="entry name" value="LY6/PLAUR DOMAIN-CONTAINING PROTEIN 8"/>
    <property type="match status" value="1"/>
</dbReference>
<dbReference type="SUPFAM" id="SSF57302">
    <property type="entry name" value="Snake toxin-like"/>
    <property type="match status" value="2"/>
</dbReference>
<dbReference type="AlphaFoldDB" id="A0A8C6W5N4"/>
<dbReference type="GeneTree" id="ENSGT00730000111229"/>
<keyword evidence="10" id="KW-1185">Reference proteome</keyword>
<dbReference type="Gene3D" id="2.10.60.10">
    <property type="entry name" value="CD59"/>
    <property type="match status" value="2"/>
</dbReference>
<evidence type="ECO:0000256" key="6">
    <source>
        <dbReference type="SAM" id="SignalP"/>
    </source>
</evidence>
<evidence type="ECO:0000313" key="10">
    <source>
        <dbReference type="Proteomes" id="UP000694381"/>
    </source>
</evidence>
<dbReference type="Pfam" id="PF00021">
    <property type="entry name" value="UPAR_LY6"/>
    <property type="match status" value="1"/>
</dbReference>
<feature type="domain" description="UPAR/Ly6" evidence="7">
    <location>
        <begin position="122"/>
        <end position="196"/>
    </location>
</feature>
<dbReference type="InterPro" id="IPR050918">
    <property type="entry name" value="CNF-like_PLA2_Inhibitor"/>
</dbReference>
<protein>
    <submittedName>
        <fullName evidence="9">Phospholipase A2 inhibitor and LY6/PLAUR domain containing</fullName>
    </submittedName>
</protein>
<dbReference type="Proteomes" id="UP000694381">
    <property type="component" value="Unassembled WGS sequence"/>
</dbReference>
<name>A0A8C6W5N4_NANGA</name>
<evidence type="ECO:0000256" key="1">
    <source>
        <dbReference type="ARBA" id="ARBA00004613"/>
    </source>
</evidence>
<dbReference type="InterPro" id="IPR016054">
    <property type="entry name" value="LY6_UPA_recep-like"/>
</dbReference>
<feature type="domain" description="Phospholipase A2 inhibitor N-terminal" evidence="8">
    <location>
        <begin position="28"/>
        <end position="109"/>
    </location>
</feature>
<feature type="signal peptide" evidence="6">
    <location>
        <begin position="1"/>
        <end position="26"/>
    </location>
</feature>
<dbReference type="PANTHER" id="PTHR20914:SF25">
    <property type="entry name" value="PHOSPHOLIPASE A2 INHIBITOR AND LY6_PLAUR DOMAIN-CONTAINING PROTEIN"/>
    <property type="match status" value="1"/>
</dbReference>
<accession>A0A8C6W5N4</accession>
<reference evidence="9" key="1">
    <citation type="submission" date="2025-08" db="UniProtKB">
        <authorList>
            <consortium name="Ensembl"/>
        </authorList>
    </citation>
    <scope>IDENTIFICATION</scope>
</reference>